<evidence type="ECO:0000256" key="2">
    <source>
        <dbReference type="ARBA" id="ARBA00022448"/>
    </source>
</evidence>
<keyword evidence="6" id="KW-0408">Iron</keyword>
<evidence type="ECO:0000256" key="3">
    <source>
        <dbReference type="ARBA" id="ARBA00022452"/>
    </source>
</evidence>
<dbReference type="InterPro" id="IPR000531">
    <property type="entry name" value="Beta-barrel_TonB"/>
</dbReference>
<sequence length="768" mass="81828">MNIRSIMAGASLSVMAMAAPALAQTAAEGANDIIVTAQRRPERLQNVPVSVTAVSSDLLKSRGLNDLTQMTLAAPSLQSGADNNFSVRGVGTSAFSNSIESSVAYAQDEVNLTNAGLVYSFFDLAQVEVLNGPQGLLFGRNASAGLVNVTSAKPQLGKTSGQFDLELDRRPTAANDSYGIVARGAVNLPLGQTVALRLAGFNEYQTPLVNFSGPLNNGVRNELDLRRFGLRAGLLFKPNEAFSLYVVGDVGQDRGVLGLFDTTYRSLGAGSLNAAPLAATGITAAPGNITLAGNAGYYRDLDRNGLQAKASYLFDNGIEISNIAAWKGFTRRQQLDVDGTGSNGADINASSTSFNQYSNELRLALPGENRLSGQAGIYVFRSTLKETGQIAGNNYFPAFLLPSYPFCVGATAVSGAFPPTCSVSNNYFLGFDRVVRQTNDSLAAFGQLTYKLTDALQLIGGARVTRDSVAIHLVQNQQKYFVPFGVVEPGRSERVSNTNFSYKLGAQYNLTRDLMAYGTYGRGYKGPGFNNNEVSTTASLAIKPETNENVEIGIKTSWLRRRLIVNISAFSSNFSNYQVQSFDLTSASFVTQNAATVKSKGAELSITARPLSGLTIGANATLLDSKFGNFPGAQCYPGQGCTTYNAAGRSTPLAPKFTGTVDVNYEFNASGPLRPFVGANFYHRSSMNFTTQPYPGTTYGQSNIWGGTIGLKADNWRVSVFCKNCGDQRVPGSLGLESGDGNSGIATVTQRYGMNSFRTIGAQLGFNF</sequence>
<dbReference type="EMBL" id="CP117418">
    <property type="protein sequence ID" value="WCT79885.1"/>
    <property type="molecule type" value="Genomic_DNA"/>
</dbReference>
<dbReference type="InterPro" id="IPR039426">
    <property type="entry name" value="TonB-dep_rcpt-like"/>
</dbReference>
<reference evidence="16 17" key="1">
    <citation type="submission" date="2023-02" db="EMBL/GenBank/DDBJ databases">
        <title>Genome sequence of Novosphingobium humi KACC 19094.</title>
        <authorList>
            <person name="Kim S."/>
            <person name="Heo J."/>
            <person name="Kwon S.-W."/>
        </authorList>
    </citation>
    <scope>NUCLEOTIDE SEQUENCE [LARGE SCALE GENOMIC DNA]</scope>
    <source>
        <strain evidence="16 17">KACC 19094</strain>
        <plasmid evidence="16 17">unnamed1</plasmid>
    </source>
</reference>
<evidence type="ECO:0000256" key="5">
    <source>
        <dbReference type="ARBA" id="ARBA00022692"/>
    </source>
</evidence>
<keyword evidence="3 11" id="KW-1134">Transmembrane beta strand</keyword>
<dbReference type="PROSITE" id="PS52016">
    <property type="entry name" value="TONB_DEPENDENT_REC_3"/>
    <property type="match status" value="1"/>
</dbReference>
<evidence type="ECO:0000256" key="1">
    <source>
        <dbReference type="ARBA" id="ARBA00004571"/>
    </source>
</evidence>
<evidence type="ECO:0000256" key="10">
    <source>
        <dbReference type="ARBA" id="ARBA00023237"/>
    </source>
</evidence>
<evidence type="ECO:0000313" key="16">
    <source>
        <dbReference type="EMBL" id="WCT79885.1"/>
    </source>
</evidence>
<feature type="domain" description="TonB-dependent receptor plug" evidence="15">
    <location>
        <begin position="44"/>
        <end position="145"/>
    </location>
</feature>
<feature type="domain" description="TonB-dependent receptor-like beta-barrel" evidence="14">
    <location>
        <begin position="263"/>
        <end position="724"/>
    </location>
</feature>
<evidence type="ECO:0000256" key="8">
    <source>
        <dbReference type="ARBA" id="ARBA00023077"/>
    </source>
</evidence>
<proteinExistence type="inferred from homology"/>
<protein>
    <submittedName>
        <fullName evidence="16">TonB-dependent receptor</fullName>
    </submittedName>
</protein>
<evidence type="ECO:0000256" key="13">
    <source>
        <dbReference type="SAM" id="SignalP"/>
    </source>
</evidence>
<dbReference type="PANTHER" id="PTHR32552">
    <property type="entry name" value="FERRICHROME IRON RECEPTOR-RELATED"/>
    <property type="match status" value="1"/>
</dbReference>
<gene>
    <name evidence="16" type="ORF">PQ457_17635</name>
</gene>
<dbReference type="InterPro" id="IPR012910">
    <property type="entry name" value="Plug_dom"/>
</dbReference>
<dbReference type="Pfam" id="PF07715">
    <property type="entry name" value="Plug"/>
    <property type="match status" value="1"/>
</dbReference>
<keyword evidence="17" id="KW-1185">Reference proteome</keyword>
<keyword evidence="10 11" id="KW-0998">Cell outer membrane</keyword>
<geneLocation type="plasmid" evidence="16 17">
    <name>unnamed1</name>
</geneLocation>
<keyword evidence="8 12" id="KW-0798">TonB box</keyword>
<evidence type="ECO:0000256" key="9">
    <source>
        <dbReference type="ARBA" id="ARBA00023136"/>
    </source>
</evidence>
<feature type="signal peptide" evidence="13">
    <location>
        <begin position="1"/>
        <end position="23"/>
    </location>
</feature>
<evidence type="ECO:0000256" key="12">
    <source>
        <dbReference type="RuleBase" id="RU003357"/>
    </source>
</evidence>
<evidence type="ECO:0000259" key="14">
    <source>
        <dbReference type="Pfam" id="PF00593"/>
    </source>
</evidence>
<evidence type="ECO:0000313" key="17">
    <source>
        <dbReference type="Proteomes" id="UP001218231"/>
    </source>
</evidence>
<comment type="subcellular location">
    <subcellularLocation>
        <location evidence="1 11">Cell outer membrane</location>
        <topology evidence="1 11">Multi-pass membrane protein</topology>
    </subcellularLocation>
</comment>
<evidence type="ECO:0000259" key="15">
    <source>
        <dbReference type="Pfam" id="PF07715"/>
    </source>
</evidence>
<dbReference type="Gene3D" id="2.40.170.20">
    <property type="entry name" value="TonB-dependent receptor, beta-barrel domain"/>
    <property type="match status" value="1"/>
</dbReference>
<dbReference type="Proteomes" id="UP001218231">
    <property type="component" value="Plasmid unnamed1"/>
</dbReference>
<evidence type="ECO:0000256" key="11">
    <source>
        <dbReference type="PROSITE-ProRule" id="PRU01360"/>
    </source>
</evidence>
<feature type="chain" id="PRO_5047234419" evidence="13">
    <location>
        <begin position="24"/>
        <end position="768"/>
    </location>
</feature>
<dbReference type="InterPro" id="IPR036942">
    <property type="entry name" value="Beta-barrel_TonB_sf"/>
</dbReference>
<evidence type="ECO:0000256" key="6">
    <source>
        <dbReference type="ARBA" id="ARBA00023004"/>
    </source>
</evidence>
<dbReference type="SUPFAM" id="SSF56935">
    <property type="entry name" value="Porins"/>
    <property type="match status" value="1"/>
</dbReference>
<name>A0ABY7U5L1_9SPHN</name>
<keyword evidence="16" id="KW-0675">Receptor</keyword>
<keyword evidence="7" id="KW-0406">Ion transport</keyword>
<comment type="similarity">
    <text evidence="11 12">Belongs to the TonB-dependent receptor family.</text>
</comment>
<keyword evidence="9 11" id="KW-0472">Membrane</keyword>
<dbReference type="Pfam" id="PF00593">
    <property type="entry name" value="TonB_dep_Rec_b-barrel"/>
    <property type="match status" value="1"/>
</dbReference>
<accession>A0ABY7U5L1</accession>
<keyword evidence="16" id="KW-0614">Plasmid</keyword>
<keyword evidence="5 11" id="KW-0812">Transmembrane</keyword>
<organism evidence="16 17">
    <name type="scientific">Novosphingobium humi</name>
    <dbReference type="NCBI Taxonomy" id="2282397"/>
    <lineage>
        <taxon>Bacteria</taxon>
        <taxon>Pseudomonadati</taxon>
        <taxon>Pseudomonadota</taxon>
        <taxon>Alphaproteobacteria</taxon>
        <taxon>Sphingomonadales</taxon>
        <taxon>Sphingomonadaceae</taxon>
        <taxon>Novosphingobium</taxon>
    </lineage>
</organism>
<keyword evidence="13" id="KW-0732">Signal</keyword>
<keyword evidence="2 11" id="KW-0813">Transport</keyword>
<evidence type="ECO:0000256" key="7">
    <source>
        <dbReference type="ARBA" id="ARBA00023065"/>
    </source>
</evidence>
<keyword evidence="4" id="KW-0410">Iron transport</keyword>
<dbReference type="RefSeq" id="WP_273620157.1">
    <property type="nucleotide sequence ID" value="NZ_CP103869.1"/>
</dbReference>
<dbReference type="PANTHER" id="PTHR32552:SF81">
    <property type="entry name" value="TONB-DEPENDENT OUTER MEMBRANE RECEPTOR"/>
    <property type="match status" value="1"/>
</dbReference>
<evidence type="ECO:0000256" key="4">
    <source>
        <dbReference type="ARBA" id="ARBA00022496"/>
    </source>
</evidence>